<sequence length="639" mass="70245">MKRHILWAVLLITAVTGLYFLLDRRPEPAPMVPTPPDAPAARDRHYDLIVVGSDPEGVAAAVSGARNGLATLLVDTRPVLGGLMTRGWLNTIDMNYAPGGGILNKGIFLEFFEQVEGDSFDVGTALKVFNQLVENEPNIHVLLGAATIKPVVAPNTAGKSQVTGILVTEQGGGERPFNANIVIDATQDADLAALAGAAYSFGQSDMGYETRNMAVTPVFQLKGVSRLDWLKLGFNLALQRITGTHYVGINMVSAWGFGEVMSKYRPSNEQVGIRGLNIGRQKDGTVLVNALHVYNINPLDKEQLASARVLAEQELPLIVEYFREHIPGFAHAELVALAPEFYVRESRHIYGEYRLTVDDVLENRDFPDTIACGSYPIDIQALDPNFKGAIVGVPKQYGIPLRALIPQNINGLMVVGRAASFDSLAHGSARVLPVGMAAGQAAGVAAALSIDKGVPVSELSKHKVYLTELRQRLNQQGMELKPFQYQAPETKHWAYPGLKLVRSYGLVFGGYENEYDLDEEMSEAKFINLLHWLTKLTAVDIKPPLLYTEGNALTLQDISYMLLQYLDQKNLTKEQAYQFLLKQDFFDNQVLEQIKENNGIITNGTAYMILKSYVEKRKVLKVQPLASCKKTGNTDVCSP</sequence>
<keyword evidence="5" id="KW-0411">Iron-sulfur</keyword>
<dbReference type="Pfam" id="PF12831">
    <property type="entry name" value="FAD_oxidored"/>
    <property type="match status" value="1"/>
</dbReference>
<keyword evidence="2" id="KW-0479">Metal-binding</keyword>
<keyword evidence="3" id="KW-0560">Oxidoreductase</keyword>
<evidence type="ECO:0000256" key="4">
    <source>
        <dbReference type="ARBA" id="ARBA00023004"/>
    </source>
</evidence>
<evidence type="ECO:0000313" key="6">
    <source>
        <dbReference type="EMBL" id="KAF1086065.1"/>
    </source>
</evidence>
<dbReference type="Proteomes" id="UP000798488">
    <property type="component" value="Unassembled WGS sequence"/>
</dbReference>
<dbReference type="PANTHER" id="PTHR43498">
    <property type="entry name" value="FERREDOXIN:COB-COM HETERODISULFIDE REDUCTASE SUBUNIT A"/>
    <property type="match status" value="1"/>
</dbReference>
<dbReference type="InterPro" id="IPR036188">
    <property type="entry name" value="FAD/NAD-bd_sf"/>
</dbReference>
<evidence type="ECO:0000256" key="1">
    <source>
        <dbReference type="ARBA" id="ARBA00022485"/>
    </source>
</evidence>
<comment type="caution">
    <text evidence="6">The sequence shown here is derived from an EMBL/GenBank/DDBJ whole genome shotgun (WGS) entry which is preliminary data.</text>
</comment>
<dbReference type="EMBL" id="LSRS01000002">
    <property type="protein sequence ID" value="KAF1086065.1"/>
    <property type="molecule type" value="Genomic_DNA"/>
</dbReference>
<dbReference type="Gene3D" id="3.50.50.60">
    <property type="entry name" value="FAD/NAD(P)-binding domain"/>
    <property type="match status" value="1"/>
</dbReference>
<name>A0A9D3AWY8_9FIRM</name>
<reference evidence="6" key="1">
    <citation type="submission" date="2016-02" db="EMBL/GenBank/DDBJ databases">
        <title>Draft Genome Sequence of Sporotomaculum syntrophicum Strain FB, a Syntrophic Benzoate Degrader.</title>
        <authorList>
            <person name="Nobu M.K."/>
            <person name="Narihiro T."/>
            <person name="Qiu Y.-L."/>
            <person name="Ohashi A."/>
            <person name="Liu W.-T."/>
            <person name="Yuji S."/>
        </authorList>
    </citation>
    <scope>NUCLEOTIDE SEQUENCE</scope>
    <source>
        <strain evidence="6">FB</strain>
    </source>
</reference>
<evidence type="ECO:0000256" key="2">
    <source>
        <dbReference type="ARBA" id="ARBA00022723"/>
    </source>
</evidence>
<keyword evidence="4" id="KW-0408">Iron</keyword>
<proteinExistence type="predicted"/>
<evidence type="ECO:0000256" key="5">
    <source>
        <dbReference type="ARBA" id="ARBA00023014"/>
    </source>
</evidence>
<dbReference type="PANTHER" id="PTHR43498:SF1">
    <property type="entry name" value="COB--COM HETERODISULFIDE REDUCTASE IRON-SULFUR SUBUNIT A"/>
    <property type="match status" value="1"/>
</dbReference>
<dbReference type="OrthoDB" id="9759982at2"/>
<dbReference type="GO" id="GO:0051539">
    <property type="term" value="F:4 iron, 4 sulfur cluster binding"/>
    <property type="evidence" value="ECO:0007669"/>
    <property type="project" value="UniProtKB-KW"/>
</dbReference>
<accession>A0A9D3AWY8</accession>
<protein>
    <submittedName>
        <fullName evidence="6">FAD dependent oxidoreductase</fullName>
    </submittedName>
</protein>
<keyword evidence="7" id="KW-1185">Reference proteome</keyword>
<dbReference type="SUPFAM" id="SSF51905">
    <property type="entry name" value="FAD/NAD(P)-binding domain"/>
    <property type="match status" value="1"/>
</dbReference>
<dbReference type="GO" id="GO:0046872">
    <property type="term" value="F:metal ion binding"/>
    <property type="evidence" value="ECO:0007669"/>
    <property type="project" value="UniProtKB-KW"/>
</dbReference>
<gene>
    <name evidence="6" type="ORF">SPSYN_00803</name>
</gene>
<dbReference type="GO" id="GO:0016491">
    <property type="term" value="F:oxidoreductase activity"/>
    <property type="evidence" value="ECO:0007669"/>
    <property type="project" value="UniProtKB-KW"/>
</dbReference>
<dbReference type="InterPro" id="IPR039650">
    <property type="entry name" value="HdrA-like"/>
</dbReference>
<organism evidence="6 7">
    <name type="scientific">Sporotomaculum syntrophicum</name>
    <dbReference type="NCBI Taxonomy" id="182264"/>
    <lineage>
        <taxon>Bacteria</taxon>
        <taxon>Bacillati</taxon>
        <taxon>Bacillota</taxon>
        <taxon>Clostridia</taxon>
        <taxon>Eubacteriales</taxon>
        <taxon>Desulfallaceae</taxon>
        <taxon>Sporotomaculum</taxon>
    </lineage>
</organism>
<evidence type="ECO:0000313" key="7">
    <source>
        <dbReference type="Proteomes" id="UP000798488"/>
    </source>
</evidence>
<dbReference type="RefSeq" id="WP_161821205.1">
    <property type="nucleotide sequence ID" value="NZ_LSRS01000002.1"/>
</dbReference>
<dbReference type="AlphaFoldDB" id="A0A9D3AWY8"/>
<evidence type="ECO:0000256" key="3">
    <source>
        <dbReference type="ARBA" id="ARBA00023002"/>
    </source>
</evidence>
<keyword evidence="1" id="KW-0004">4Fe-4S</keyword>